<comment type="cofactor">
    <cofactor evidence="2">
        <name>Fe(2+)</name>
        <dbReference type="ChEBI" id="CHEBI:29033"/>
    </cofactor>
    <text evidence="2">Binds 1 Fe(2+) ion.</text>
</comment>
<evidence type="ECO:0000313" key="4">
    <source>
        <dbReference type="Proteomes" id="UP000229570"/>
    </source>
</evidence>
<dbReference type="PRINTS" id="PR01576">
    <property type="entry name" value="PDEFORMYLASE"/>
</dbReference>
<gene>
    <name evidence="2 3" type="primary">def</name>
    <name evidence="3" type="ORF">COV86_02560</name>
</gene>
<dbReference type="AlphaFoldDB" id="A0A2H0KMQ1"/>
<organism evidence="3 4">
    <name type="scientific">Candidatus Roizmanbacteria bacterium CG11_big_fil_rev_8_21_14_0_20_35_14</name>
    <dbReference type="NCBI Taxonomy" id="1974855"/>
    <lineage>
        <taxon>Bacteria</taxon>
        <taxon>Candidatus Roizmaniibacteriota</taxon>
    </lineage>
</organism>
<keyword evidence="2" id="KW-0479">Metal-binding</keyword>
<name>A0A2H0KMQ1_9BACT</name>
<dbReference type="HAMAP" id="MF_00163">
    <property type="entry name" value="Pep_deformylase"/>
    <property type="match status" value="1"/>
</dbReference>
<dbReference type="PANTHER" id="PTHR10458:SF22">
    <property type="entry name" value="PEPTIDE DEFORMYLASE"/>
    <property type="match status" value="1"/>
</dbReference>
<dbReference type="InterPro" id="IPR023635">
    <property type="entry name" value="Peptide_deformylase"/>
</dbReference>
<evidence type="ECO:0000313" key="3">
    <source>
        <dbReference type="EMBL" id="PIQ72525.1"/>
    </source>
</evidence>
<evidence type="ECO:0000256" key="1">
    <source>
        <dbReference type="ARBA" id="ARBA00010759"/>
    </source>
</evidence>
<dbReference type="CDD" id="cd00487">
    <property type="entry name" value="Pep_deformylase"/>
    <property type="match status" value="1"/>
</dbReference>
<dbReference type="NCBIfam" id="TIGR00079">
    <property type="entry name" value="pept_deformyl"/>
    <property type="match status" value="1"/>
</dbReference>
<accession>A0A2H0KMQ1</accession>
<dbReference type="InterPro" id="IPR036821">
    <property type="entry name" value="Peptide_deformylase_sf"/>
</dbReference>
<feature type="active site" evidence="2">
    <location>
        <position position="149"/>
    </location>
</feature>
<feature type="binding site" evidence="2">
    <location>
        <position position="152"/>
    </location>
    <ligand>
        <name>Fe cation</name>
        <dbReference type="ChEBI" id="CHEBI:24875"/>
    </ligand>
</feature>
<dbReference type="Proteomes" id="UP000229570">
    <property type="component" value="Unassembled WGS sequence"/>
</dbReference>
<sequence length="183" mass="20711">MLKIISVPDKILSSSTRRVEKIDDKIKKLLIDMEKILLAQNDPKGVGLSANQVGVDLSIFIIKPSEKAKIKVFINPKIVKISQSSSKLVKTSSTKNKRKPVKLEGCLSIPRIWGPVKRAKKILLEYQDLTPGVRKKWFQGFEATIIQHEIDHLQGVIFTQRSLEQNQPVFKEEEGELVKVDLS</sequence>
<keyword evidence="2" id="KW-0378">Hydrolase</keyword>
<dbReference type="Gene3D" id="3.90.45.10">
    <property type="entry name" value="Peptide deformylase"/>
    <property type="match status" value="1"/>
</dbReference>
<dbReference type="EC" id="3.5.1.88" evidence="2"/>
<keyword evidence="2" id="KW-0648">Protein biosynthesis</keyword>
<reference evidence="3 4" key="1">
    <citation type="submission" date="2017-09" db="EMBL/GenBank/DDBJ databases">
        <title>Depth-based differentiation of microbial function through sediment-hosted aquifers and enrichment of novel symbionts in the deep terrestrial subsurface.</title>
        <authorList>
            <person name="Probst A.J."/>
            <person name="Ladd B."/>
            <person name="Jarett J.K."/>
            <person name="Geller-Mcgrath D.E."/>
            <person name="Sieber C.M."/>
            <person name="Emerson J.B."/>
            <person name="Anantharaman K."/>
            <person name="Thomas B.C."/>
            <person name="Malmstrom R."/>
            <person name="Stieglmeier M."/>
            <person name="Klingl A."/>
            <person name="Woyke T."/>
            <person name="Ryan C.M."/>
            <person name="Banfield J.F."/>
        </authorList>
    </citation>
    <scope>NUCLEOTIDE SEQUENCE [LARGE SCALE GENOMIC DNA]</scope>
    <source>
        <strain evidence="3">CG11_big_fil_rev_8_21_14_0_20_35_14</strain>
    </source>
</reference>
<dbReference type="GO" id="GO:0006412">
    <property type="term" value="P:translation"/>
    <property type="evidence" value="ECO:0007669"/>
    <property type="project" value="UniProtKB-UniRule"/>
</dbReference>
<dbReference type="Pfam" id="PF01327">
    <property type="entry name" value="Pep_deformylase"/>
    <property type="match status" value="1"/>
</dbReference>
<comment type="catalytic activity">
    <reaction evidence="2">
        <text>N-terminal N-formyl-L-methionyl-[peptide] + H2O = N-terminal L-methionyl-[peptide] + formate</text>
        <dbReference type="Rhea" id="RHEA:24420"/>
        <dbReference type="Rhea" id="RHEA-COMP:10639"/>
        <dbReference type="Rhea" id="RHEA-COMP:10640"/>
        <dbReference type="ChEBI" id="CHEBI:15377"/>
        <dbReference type="ChEBI" id="CHEBI:15740"/>
        <dbReference type="ChEBI" id="CHEBI:49298"/>
        <dbReference type="ChEBI" id="CHEBI:64731"/>
        <dbReference type="EC" id="3.5.1.88"/>
    </reaction>
</comment>
<feature type="binding site" evidence="2">
    <location>
        <position position="106"/>
    </location>
    <ligand>
        <name>Fe cation</name>
        <dbReference type="ChEBI" id="CHEBI:24875"/>
    </ligand>
</feature>
<feature type="binding site" evidence="2">
    <location>
        <position position="148"/>
    </location>
    <ligand>
        <name>Fe cation</name>
        <dbReference type="ChEBI" id="CHEBI:24875"/>
    </ligand>
</feature>
<dbReference type="EMBL" id="PCVL01000032">
    <property type="protein sequence ID" value="PIQ72525.1"/>
    <property type="molecule type" value="Genomic_DNA"/>
</dbReference>
<evidence type="ECO:0000256" key="2">
    <source>
        <dbReference type="HAMAP-Rule" id="MF_00163"/>
    </source>
</evidence>
<protein>
    <recommendedName>
        <fullName evidence="2">Peptide deformylase</fullName>
        <shortName evidence="2">PDF</shortName>
        <ecNumber evidence="2">3.5.1.88</ecNumber>
    </recommendedName>
    <alternativeName>
        <fullName evidence="2">Polypeptide deformylase</fullName>
    </alternativeName>
</protein>
<proteinExistence type="inferred from homology"/>
<comment type="function">
    <text evidence="2">Removes the formyl group from the N-terminal Met of newly synthesized proteins. Requires at least a dipeptide for an efficient rate of reaction. N-terminal L-methionine is a prerequisite for activity but the enzyme has broad specificity at other positions.</text>
</comment>
<comment type="similarity">
    <text evidence="1 2">Belongs to the polypeptide deformylase family.</text>
</comment>
<dbReference type="PIRSF" id="PIRSF004749">
    <property type="entry name" value="Pep_def"/>
    <property type="match status" value="1"/>
</dbReference>
<keyword evidence="2" id="KW-0408">Iron</keyword>
<dbReference type="SUPFAM" id="SSF56420">
    <property type="entry name" value="Peptide deformylase"/>
    <property type="match status" value="1"/>
</dbReference>
<dbReference type="PANTHER" id="PTHR10458">
    <property type="entry name" value="PEPTIDE DEFORMYLASE"/>
    <property type="match status" value="1"/>
</dbReference>
<dbReference type="GO" id="GO:0042586">
    <property type="term" value="F:peptide deformylase activity"/>
    <property type="evidence" value="ECO:0007669"/>
    <property type="project" value="UniProtKB-UniRule"/>
</dbReference>
<dbReference type="GO" id="GO:0046872">
    <property type="term" value="F:metal ion binding"/>
    <property type="evidence" value="ECO:0007669"/>
    <property type="project" value="UniProtKB-KW"/>
</dbReference>
<comment type="caution">
    <text evidence="3">The sequence shown here is derived from an EMBL/GenBank/DDBJ whole genome shotgun (WGS) entry which is preliminary data.</text>
</comment>